<reference evidence="2" key="1">
    <citation type="journal article" date="2023" name="Mol. Biol. Evol.">
        <title>Third-Generation Sequencing Reveals the Adaptive Role of the Epigenome in Three Deep-Sea Polychaetes.</title>
        <authorList>
            <person name="Perez M."/>
            <person name="Aroh O."/>
            <person name="Sun Y."/>
            <person name="Lan Y."/>
            <person name="Juniper S.K."/>
            <person name="Young C.R."/>
            <person name="Angers B."/>
            <person name="Qian P.Y."/>
        </authorList>
    </citation>
    <scope>NUCLEOTIDE SEQUENCE</scope>
    <source>
        <strain evidence="2">P08H-3</strain>
    </source>
</reference>
<comment type="caution">
    <text evidence="2">The sequence shown here is derived from an EMBL/GenBank/DDBJ whole genome shotgun (WGS) entry which is preliminary data.</text>
</comment>
<evidence type="ECO:0000313" key="3">
    <source>
        <dbReference type="Proteomes" id="UP001208570"/>
    </source>
</evidence>
<accession>A0AAD9MYV7</accession>
<sequence length="116" mass="13703">MSSPLRYHLSLTLPQDTKLGRNVARTFLDYYKYTGYISTKPSSGLNPKPDHHANHHHHNHHNHHRDGRAASEPMRNAEDRYDRSFPDSRLLYEQRTGQSNGFDNPAIRMQRDFRRH</sequence>
<feature type="compositionally biased region" description="Basic and acidic residues" evidence="1">
    <location>
        <begin position="75"/>
        <end position="92"/>
    </location>
</feature>
<feature type="compositionally biased region" description="Basic residues" evidence="1">
    <location>
        <begin position="53"/>
        <end position="66"/>
    </location>
</feature>
<dbReference type="EMBL" id="JAODUP010000384">
    <property type="protein sequence ID" value="KAK2150877.1"/>
    <property type="molecule type" value="Genomic_DNA"/>
</dbReference>
<keyword evidence="3" id="KW-1185">Reference proteome</keyword>
<proteinExistence type="predicted"/>
<dbReference type="Proteomes" id="UP001208570">
    <property type="component" value="Unassembled WGS sequence"/>
</dbReference>
<feature type="region of interest" description="Disordered" evidence="1">
    <location>
        <begin position="41"/>
        <end position="116"/>
    </location>
</feature>
<gene>
    <name evidence="2" type="ORF">LSH36_384g01074</name>
</gene>
<evidence type="ECO:0000256" key="1">
    <source>
        <dbReference type="SAM" id="MobiDB-lite"/>
    </source>
</evidence>
<dbReference type="AlphaFoldDB" id="A0AAD9MYV7"/>
<name>A0AAD9MYV7_9ANNE</name>
<protein>
    <submittedName>
        <fullName evidence="2">Uncharacterized protein</fullName>
    </submittedName>
</protein>
<evidence type="ECO:0000313" key="2">
    <source>
        <dbReference type="EMBL" id="KAK2150877.1"/>
    </source>
</evidence>
<organism evidence="2 3">
    <name type="scientific">Paralvinella palmiformis</name>
    <dbReference type="NCBI Taxonomy" id="53620"/>
    <lineage>
        <taxon>Eukaryota</taxon>
        <taxon>Metazoa</taxon>
        <taxon>Spiralia</taxon>
        <taxon>Lophotrochozoa</taxon>
        <taxon>Annelida</taxon>
        <taxon>Polychaeta</taxon>
        <taxon>Sedentaria</taxon>
        <taxon>Canalipalpata</taxon>
        <taxon>Terebellida</taxon>
        <taxon>Terebelliformia</taxon>
        <taxon>Alvinellidae</taxon>
        <taxon>Paralvinella</taxon>
    </lineage>
</organism>